<evidence type="ECO:0000313" key="1">
    <source>
        <dbReference type="EMBL" id="EMA33058.1"/>
    </source>
</evidence>
<reference evidence="1 2" key="1">
    <citation type="journal article" date="2014" name="PLoS Genet.">
        <title>Phylogenetically driven sequencing of extremely halophilic archaea reveals strategies for static and dynamic osmo-response.</title>
        <authorList>
            <person name="Becker E.A."/>
            <person name="Seitzer P.M."/>
            <person name="Tritt A."/>
            <person name="Larsen D."/>
            <person name="Krusor M."/>
            <person name="Yao A.I."/>
            <person name="Wu D."/>
            <person name="Madern D."/>
            <person name="Eisen J.A."/>
            <person name="Darling A.E."/>
            <person name="Facciotti M.T."/>
        </authorList>
    </citation>
    <scope>NUCLEOTIDE SEQUENCE [LARGE SCALE GENOMIC DNA]</scope>
    <source>
        <strain evidence="1 2">AJ5</strain>
    </source>
</reference>
<name>M0LJ14_NATLA</name>
<evidence type="ECO:0000313" key="2">
    <source>
        <dbReference type="Proteomes" id="UP000011555"/>
    </source>
</evidence>
<dbReference type="GO" id="GO:0005524">
    <property type="term" value="F:ATP binding"/>
    <property type="evidence" value="ECO:0007669"/>
    <property type="project" value="UniProtKB-KW"/>
</dbReference>
<comment type="caution">
    <text evidence="1">The sequence shown here is derived from an EMBL/GenBank/DDBJ whole genome shotgun (WGS) entry which is preliminary data.</text>
</comment>
<keyword evidence="1" id="KW-0547">Nucleotide-binding</keyword>
<sequence length="28" mass="3066">MDEPASALDPVATSKIEDLVEELAEEYT</sequence>
<dbReference type="InParanoid" id="M0LJ14"/>
<dbReference type="AlphaFoldDB" id="M0LJ14"/>
<proteinExistence type="predicted"/>
<dbReference type="Proteomes" id="UP000011555">
    <property type="component" value="Unassembled WGS sequence"/>
</dbReference>
<keyword evidence="2" id="KW-1185">Reference proteome</keyword>
<protein>
    <submittedName>
        <fullName evidence="1">Phosphate ABC transporter ATP-binding protein</fullName>
    </submittedName>
</protein>
<keyword evidence="1" id="KW-0067">ATP-binding</keyword>
<dbReference type="EMBL" id="AOLZ01000038">
    <property type="protein sequence ID" value="EMA33058.1"/>
    <property type="molecule type" value="Genomic_DNA"/>
</dbReference>
<gene>
    <name evidence="1" type="ORF">C445_09730</name>
</gene>
<accession>M0LJ14</accession>
<organism evidence="1 2">
    <name type="scientific">Natronobacterium lacisalsi AJ5</name>
    <dbReference type="NCBI Taxonomy" id="358396"/>
    <lineage>
        <taxon>Archaea</taxon>
        <taxon>Methanobacteriati</taxon>
        <taxon>Methanobacteriota</taxon>
        <taxon>Stenosarchaea group</taxon>
        <taxon>Halobacteria</taxon>
        <taxon>Halobacteriales</taxon>
        <taxon>Natrialbaceae</taxon>
        <taxon>Natronobacterium</taxon>
    </lineage>
</organism>